<keyword evidence="7" id="KW-0597">Phosphoprotein</keyword>
<comment type="similarity">
    <text evidence="14">Belongs to the enoyl-CoA hydratase/isomerase family.</text>
</comment>
<evidence type="ECO:0000259" key="16">
    <source>
        <dbReference type="PROSITE" id="PS50075"/>
    </source>
</evidence>
<feature type="domain" description="Carrier" evidence="16">
    <location>
        <begin position="722"/>
        <end position="798"/>
    </location>
</feature>
<evidence type="ECO:0000256" key="2">
    <source>
        <dbReference type="ARBA" id="ARBA00004792"/>
    </source>
</evidence>
<dbReference type="InterPro" id="IPR020807">
    <property type="entry name" value="PKS_DH"/>
</dbReference>
<name>A0A829YJA2_9GAMM</name>
<dbReference type="CDD" id="cd02440">
    <property type="entry name" value="AdoMet_MTases"/>
    <property type="match status" value="1"/>
</dbReference>
<dbReference type="Pfam" id="PF14765">
    <property type="entry name" value="PS-DH"/>
    <property type="match status" value="2"/>
</dbReference>
<dbReference type="InterPro" id="IPR029045">
    <property type="entry name" value="ClpP/crotonase-like_dom_sf"/>
</dbReference>
<dbReference type="InterPro" id="IPR054514">
    <property type="entry name" value="RhiE-like_linker"/>
</dbReference>
<comment type="catalytic activity">
    <reaction evidence="11">
        <text>a (3S)-3-hydroxyacyl-CoA + NAD(+) = a 3-oxoacyl-CoA + NADH + H(+)</text>
        <dbReference type="Rhea" id="RHEA:22432"/>
        <dbReference type="ChEBI" id="CHEBI:15378"/>
        <dbReference type="ChEBI" id="CHEBI:57318"/>
        <dbReference type="ChEBI" id="CHEBI:57540"/>
        <dbReference type="ChEBI" id="CHEBI:57945"/>
        <dbReference type="ChEBI" id="CHEBI:90726"/>
        <dbReference type="EC" id="1.1.1.35"/>
    </reaction>
</comment>
<dbReference type="SMART" id="SM00823">
    <property type="entry name" value="PKS_PP"/>
    <property type="match status" value="2"/>
</dbReference>
<comment type="pathway">
    <text evidence="3">Lipid metabolism; fatty acid biosynthesis.</text>
</comment>
<dbReference type="InterPro" id="IPR001753">
    <property type="entry name" value="Enoyl-CoA_hydra/iso"/>
</dbReference>
<dbReference type="InterPro" id="IPR014030">
    <property type="entry name" value="Ketoacyl_synth_N"/>
</dbReference>
<dbReference type="Pfam" id="PF22336">
    <property type="entry name" value="RhiE-like_linker"/>
    <property type="match status" value="2"/>
</dbReference>
<keyword evidence="10" id="KW-0511">Multifunctional enzyme</keyword>
<keyword evidence="20" id="KW-1185">Reference proteome</keyword>
<dbReference type="InterPro" id="IPR006162">
    <property type="entry name" value="Ppantetheine_attach_site"/>
</dbReference>
<comment type="caution">
    <text evidence="19">The sequence shown here is derived from an EMBL/GenBank/DDBJ whole genome shotgun (WGS) entry which is preliminary data.</text>
</comment>
<evidence type="ECO:0000256" key="14">
    <source>
        <dbReference type="RuleBase" id="RU003707"/>
    </source>
</evidence>
<dbReference type="SMART" id="SM00825">
    <property type="entry name" value="PKS_KS"/>
    <property type="match status" value="2"/>
</dbReference>
<dbReference type="InterPro" id="IPR036291">
    <property type="entry name" value="NAD(P)-bd_dom_sf"/>
</dbReference>
<sequence length="3556" mass="388461">MLDVDSLEAVTAAECLSRAADSQRNSRLAYRDGEWLQQTFAQVPSVPPSRPVYYKQKGVYVVIGGAGGLGEVWSRFMIEHFQARMVWIGRDELNATTQGKIDALARLAGPTGRAPLYVRADATDPDALQRALDTILQTYPAVDGVVHSAIVLQDKSVQHMEESRFRAGLSAKVDISVNLDRVFGQQPLDFMLFFSSILSFITSPGQSNYAAGCTFKDSFAQHLERQRPYPVKIVNWGYWGNVGIVADDAHSKSMERIGIGSIEPREGMPFLQSLISSDLSQAALIKTVDGRSPDSIEYSEQWVHFGKARAEKDLGSEELPTLVTCQEPAAREGGLQTPMMDELLAELLMSSLVSVGLFQNGVCRLADLPAQRRVTSFRERWLESSIRYLRQHAWLTADLMPTSKVRPLSEVRAEWQQKQSQWKSNADLRAQVVLLDECLSALPDILLGKQSSTDVMFPNSSMHLVEGIYGGNAVADYFNAALGETLLTHILRRTKNAKDREIRILEIGAGTGGTTASILPELRNLPIAEYCYTDVSRAFLMHAEKHYQPGFPALTTVLFDVSKPVGSQKIELGCYDYVIATNVLHATPNIRQTVRHSKAVLAQDGVLLLNEISTWSLFSHLTFGLLEGWWLHEDSALRLPGSPGLSPEKWRAVLMEEGFGTVTFPAQNAHRFGQQIVAARSDGWVRQHLDQRSPIVLDNSEAVAAPAKPAPAQAAPVSSETSMRTAGIAHFQQVIASVLRMQPQEIEARRPFAEYGLDSILIGQLNYQLRKVFPGISSTLFFEVQTVAGLVDYLLQNRKEELRNVLPIAASAAPAPQAPPIVKASAAQERSRPIPSSPSKGAKKEPEQPTPVPGATSAVFDVAIVGLSGRYPRSSDLKEFWSHLANGRSCVTEIPRERWRWEDYYDADKGKSGKIYSKWGGFLDGIDEFDPLFFKIAPKEAKRMDPQERLFLQSCYQAIEDAGYTPESLGPAEKIGVFAGAMNARYIPQPAHYSIANRVSYVFNFQGPSMAVDTACSSSLTAVHLALESLYSGSSDCAIAGGVNLIIDPVHYMELSQMTMLSSGSECKSFGENADGFVDAEGVGVVVLKPLHLAERDGDHIYAVIKGSAVNAGGKTNGYTVPNPIAQASLVSLALERARVAPEHVSYIEAHGTGTALGDPIEISGLTRAFNGATGGKQYCAIGSLKSNIGHCESAAGIAGLTKVLLQLKHQQLVPSLHSEVTNSRIDFEQTPFRVQHSLQPWARPKREVDGVMREIPRIAGVSSFGAGGSNAHVIVQEYIPTNELRRSGAVAPTIVPLSARTVEQLEQKVRDLLTYVRTAEAIDLPALAYTLQTGREAMDERLGLIVSSVEQLATKLQSQLDGKPHSDDVRGQVKRKEAAALFGNDDEVQRIVDSAVASKDLPRLLDLWVKGLALDWSKLYGEVAPARLSLPTYPFAKERYWMDRAAEARAVAAPAAAILHPLLHTNTSELGQQRYSSTFTGRESFLVQRTLPAGVYLEMARAAVEHASPARSESDVLELREVVWAEPIEVNETRSISVALRASATGGVDFEIYSEAGEEVIHCQGSAVFEQDSGPIQLDIERLRNQAIDRQRLVQLRLTSEVGEFGLHPSLIDDALSAVRGLIDGTKSTATSPRLPLELQSLRMLRKCETEMVAWIRFSDSARVDVDLCDTQGRVCVQMRGISYPTEPPLTSLPVPTAVTASAPKPKEIAMLPTVTQSVVLGELHSPEAAPVERKKATGISLAAPAEVAGSPPVSLLEHGSGVYSIRIATSDGNTLSADVIEKLIQALATARQAADLKALIINGTERCFLRGSRAQYNEAVGQGLFNAIVAFPCPVIAAMRGDATGAGLLVGALGDFMICGEEARYGYTQLSDDFYPTAQHAALFNDRFGEARAHDLLYVSLIATGKELRDKSWTCPIVPQTEVESYALELAQTLSSKSQQALHLLKQHLSRRLLEQVRHLAVDQGERSTAERPLNEAGFTARITSPSSDLQLESHAGNVLLIRIRDSQQSCDDLFRDLRDVFAKVSAASCHKVIVLASDCPEFFPATVASAEAARNLWRLIVEAKVPVIGALSRNARGFAWLISQFFDACFYNNEGRYSLVDAGGEFAMADEAAAIFPVRLGDYFGKELLLTGAEYTGAELQRRVGALSVCEHDQVLPAALRLAGEWSSLRIDAIGSWKRHMAAMLRDRLSSVSSGRAEIELGTNAPASLPVTPTPVALESEVISAVAHPEGILVIRMEDRQAKNMFSKAFVEGVEEVFAHIKTSSAYKAVILTGYDSYFACGGTQESLLAIQEGKEKFTDARIYQLAMECEVPVIAAMQGHGLGGGWTLGMFADFVVMSEQSRYVSPYMDYGFTPGAGATLILPRQLGVDLANESLLTARPYTGTQLRDRGLLLPVSSRGEVLPTAMALAKQIAQMPRSRLVRFKQKLTRSVLAVVDETYRRELAMHDQTFVGQSVAMEQIQRNFLQIGAAEGESSVTVAPPSVTVARTEANPLPAITAKLKQLLAQELHMQESDVDEDVQFIDLGMDSIAAVTWVRKINENYKMSMLATKVYSYPTLTQLARHIKEETDKHLPPPPAVSAPIIAPVAPPQKSKAPYTSAARLTSRKLVSWRNRTPAKLATRTAEASLSQPIAVVGMAGQFPQARNLQEFWHNIAEGKNCITRVPAKRWDMDAYYSESVVAGKTNCQWMGALDEYDLFDPLFFNISPIEAECMDPEQRLFLQSCWHSIEDAGYDAKSLSGSKCGVFVGCTGSDYRQLSPDLRFSAQGFTGGANSILAARISYLLNLRGPCVSVDTACSSSLVALAQACDSLAMGNSDVALAGGVALMSTPEMHIKTAQAGMLSPDGRCFTFDQRANGFVPGEAVGVVMLKRLADAERDGDTIYGVIQGWGVNQDGKTNGITAPNPESQTRLQQDVYDKYQIDPAGIQLIEAHGTGTKLGDPIEVEGLKGSFGKYTQKKSYCALGSVKSNVGHCLAAAGIAGFIKLVLALQHRQLPPTVNFDRLNEHIGLADSPFYVNDRLQSWDVAETERRRAAISAFGFSGTNAHIVVAEPVTREDARQARPDGNGVIVPLSARTPEQLEQKARELLDFIRNAEDPVDLEELAYTLQVGREAMEERLGLLVSSTMQLVEKLDAFLSGARESDGMYRGQMQDAKETLSLFAQDADMKDAIVDRCIAQRQLGKLLGLWSKGLDIDWRKLHGDSKPKRIRLPLYPFAKQRYWIESSQATQNVATPASLHPLLHTNASDFTGQKYRSKFSGTEFFLRDHRVKLGGRGVQKVLPGVAYLEMVRAALQHAAPAQPKSPVLEISEFVWLKPVVVTEPREVSIALSRNDADDNVNYEISSEDATGKSVHCQGFAAYRHASSMPRMDVAQLKAQMDQRAVESAALYEMFDGMGLQYGPAHRGITSLYLGKDQLLAQLRLPDSVRQGSTDFQLHPSLMDSALQASAGLIVDFDRPPGEPLVPFALASLRVFAACTDEMFAWLRCSPGSRRDDKVIRLDIDICDRHGNVCVQMEGFSARVAESSVSFDSAFYGRLLERIMSGEVSADDAAELG</sequence>
<feature type="domain" description="Carrier" evidence="16">
    <location>
        <begin position="2498"/>
        <end position="2572"/>
    </location>
</feature>
<evidence type="ECO:0000256" key="5">
    <source>
        <dbReference type="ARBA" id="ARBA00022450"/>
    </source>
</evidence>
<dbReference type="UniPathway" id="UPA00094"/>
<dbReference type="CDD" id="cd08953">
    <property type="entry name" value="KR_2_SDR_x"/>
    <property type="match status" value="1"/>
</dbReference>
<evidence type="ECO:0000256" key="11">
    <source>
        <dbReference type="ARBA" id="ARBA00049556"/>
    </source>
</evidence>
<dbReference type="EMBL" id="BLJN01000005">
    <property type="protein sequence ID" value="GFE82932.1"/>
    <property type="molecule type" value="Genomic_DNA"/>
</dbReference>
<dbReference type="SUPFAM" id="SSF47336">
    <property type="entry name" value="ACP-like"/>
    <property type="match status" value="2"/>
</dbReference>
<evidence type="ECO:0000256" key="4">
    <source>
        <dbReference type="ARBA" id="ARBA00006484"/>
    </source>
</evidence>
<evidence type="ECO:0000259" key="18">
    <source>
        <dbReference type="PROSITE" id="PS52019"/>
    </source>
</evidence>
<dbReference type="InterPro" id="IPR020841">
    <property type="entry name" value="PKS_Beta-ketoAc_synthase_dom"/>
</dbReference>
<dbReference type="PROSITE" id="PS00012">
    <property type="entry name" value="PHOSPHOPANTETHEINE"/>
    <property type="match status" value="1"/>
</dbReference>
<dbReference type="Pfam" id="PF02801">
    <property type="entry name" value="Ketoacyl-synt_C"/>
    <property type="match status" value="2"/>
</dbReference>
<dbReference type="Pfam" id="PF00378">
    <property type="entry name" value="ECH_1"/>
    <property type="match status" value="2"/>
</dbReference>
<dbReference type="GO" id="GO:0006633">
    <property type="term" value="P:fatty acid biosynthetic process"/>
    <property type="evidence" value="ECO:0007669"/>
    <property type="project" value="UniProtKB-UniPathway"/>
</dbReference>
<dbReference type="FunFam" id="3.40.47.10:FF:000019">
    <property type="entry name" value="Polyketide synthase type I"/>
    <property type="match status" value="2"/>
</dbReference>
<gene>
    <name evidence="19" type="ORF">GCM10011487_49320</name>
</gene>
<dbReference type="InterPro" id="IPR016039">
    <property type="entry name" value="Thiolase-like"/>
</dbReference>
<dbReference type="CDD" id="cd00833">
    <property type="entry name" value="PKS"/>
    <property type="match status" value="2"/>
</dbReference>
<evidence type="ECO:0000256" key="7">
    <source>
        <dbReference type="ARBA" id="ARBA00022553"/>
    </source>
</evidence>
<feature type="active site" description="Proton acceptor; for dehydratase activity" evidence="13">
    <location>
        <position position="3269"/>
    </location>
</feature>
<evidence type="ECO:0000256" key="9">
    <source>
        <dbReference type="ARBA" id="ARBA00022737"/>
    </source>
</evidence>
<feature type="domain" description="Ketosynthase family 3 (KS3)" evidence="17">
    <location>
        <begin position="2632"/>
        <end position="3054"/>
    </location>
</feature>
<dbReference type="InterPro" id="IPR050091">
    <property type="entry name" value="PKS_NRPS_Biosynth_Enz"/>
</dbReference>
<dbReference type="PANTHER" id="PTHR43775">
    <property type="entry name" value="FATTY ACID SYNTHASE"/>
    <property type="match status" value="1"/>
</dbReference>
<protein>
    <recommendedName>
        <fullName evidence="21">3-hydroxyacyl-CoA dehydrogenase</fullName>
    </recommendedName>
</protein>
<organism evidence="19 20">
    <name type="scientific">Steroidobacter agaridevorans</name>
    <dbReference type="NCBI Taxonomy" id="2695856"/>
    <lineage>
        <taxon>Bacteria</taxon>
        <taxon>Pseudomonadati</taxon>
        <taxon>Pseudomonadota</taxon>
        <taxon>Gammaproteobacteria</taxon>
        <taxon>Steroidobacterales</taxon>
        <taxon>Steroidobacteraceae</taxon>
        <taxon>Steroidobacter</taxon>
    </lineage>
</organism>
<keyword evidence="6" id="KW-0963">Cytoplasm</keyword>
<dbReference type="InterPro" id="IPR049900">
    <property type="entry name" value="PKS_mFAS_DH"/>
</dbReference>
<dbReference type="Gene3D" id="1.10.1240.100">
    <property type="match status" value="2"/>
</dbReference>
<dbReference type="SUPFAM" id="SSF52096">
    <property type="entry name" value="ClpP/crotonase"/>
    <property type="match status" value="3"/>
</dbReference>
<dbReference type="GO" id="GO:0005886">
    <property type="term" value="C:plasma membrane"/>
    <property type="evidence" value="ECO:0007669"/>
    <property type="project" value="TreeGrafter"/>
</dbReference>
<evidence type="ECO:0000256" key="1">
    <source>
        <dbReference type="ARBA" id="ARBA00004496"/>
    </source>
</evidence>
<dbReference type="Pfam" id="PF00109">
    <property type="entry name" value="ketoacyl-synt"/>
    <property type="match status" value="2"/>
</dbReference>
<dbReference type="SUPFAM" id="SSF53335">
    <property type="entry name" value="S-adenosyl-L-methionine-dependent methyltransferases"/>
    <property type="match status" value="1"/>
</dbReference>
<dbReference type="PROSITE" id="PS50075">
    <property type="entry name" value="CARRIER"/>
    <property type="match status" value="2"/>
</dbReference>
<keyword evidence="9" id="KW-0677">Repeat</keyword>
<dbReference type="Gene3D" id="3.40.50.720">
    <property type="entry name" value="NAD(P)-binding Rossmann-like Domain"/>
    <property type="match status" value="1"/>
</dbReference>
<dbReference type="CDD" id="cd06558">
    <property type="entry name" value="crotonase-like"/>
    <property type="match status" value="2"/>
</dbReference>
<evidence type="ECO:0000256" key="10">
    <source>
        <dbReference type="ARBA" id="ARBA00023268"/>
    </source>
</evidence>
<dbReference type="GO" id="GO:0004315">
    <property type="term" value="F:3-oxoacyl-[acyl-carrier-protein] synthase activity"/>
    <property type="evidence" value="ECO:0007669"/>
    <property type="project" value="InterPro"/>
</dbReference>
<dbReference type="InterPro" id="IPR049551">
    <property type="entry name" value="PKS_DH_C"/>
</dbReference>
<dbReference type="PROSITE" id="PS52019">
    <property type="entry name" value="PKS_MFAS_DH"/>
    <property type="match status" value="1"/>
</dbReference>
<keyword evidence="5" id="KW-0596">Phosphopantetheine</keyword>
<evidence type="ECO:0000256" key="13">
    <source>
        <dbReference type="PROSITE-ProRule" id="PRU01363"/>
    </source>
</evidence>
<dbReference type="InterPro" id="IPR009081">
    <property type="entry name" value="PP-bd_ACP"/>
</dbReference>
<dbReference type="Gene3D" id="3.40.50.150">
    <property type="entry name" value="Vaccinia Virus protein VP39"/>
    <property type="match status" value="1"/>
</dbReference>
<dbReference type="Pfam" id="PF00550">
    <property type="entry name" value="PP-binding"/>
    <property type="match status" value="2"/>
</dbReference>
<dbReference type="SMART" id="SM00826">
    <property type="entry name" value="PKS_DH"/>
    <property type="match status" value="2"/>
</dbReference>
<keyword evidence="8" id="KW-0808">Transferase</keyword>
<evidence type="ECO:0000256" key="12">
    <source>
        <dbReference type="ARBA" id="ARBA00054155"/>
    </source>
</evidence>
<dbReference type="SMART" id="SM01294">
    <property type="entry name" value="PKS_PP_betabranch"/>
    <property type="match status" value="1"/>
</dbReference>
<proteinExistence type="inferred from homology"/>
<evidence type="ECO:0000256" key="8">
    <source>
        <dbReference type="ARBA" id="ARBA00022679"/>
    </source>
</evidence>
<dbReference type="InterPro" id="IPR042104">
    <property type="entry name" value="PKS_dehydratase_sf"/>
</dbReference>
<evidence type="ECO:0000259" key="17">
    <source>
        <dbReference type="PROSITE" id="PS52004"/>
    </source>
</evidence>
<dbReference type="InterPro" id="IPR029063">
    <property type="entry name" value="SAM-dependent_MTases_sf"/>
</dbReference>
<dbReference type="InterPro" id="IPR057326">
    <property type="entry name" value="KR_dom"/>
</dbReference>
<evidence type="ECO:0000256" key="3">
    <source>
        <dbReference type="ARBA" id="ARBA00005194"/>
    </source>
</evidence>
<dbReference type="Pfam" id="PF21089">
    <property type="entry name" value="PKS_DH_N"/>
    <property type="match status" value="2"/>
</dbReference>
<dbReference type="InterPro" id="IPR018201">
    <property type="entry name" value="Ketoacyl_synth_AS"/>
</dbReference>
<dbReference type="SUPFAM" id="SSF51735">
    <property type="entry name" value="NAD(P)-binding Rossmann-fold domains"/>
    <property type="match status" value="1"/>
</dbReference>
<evidence type="ECO:0000256" key="6">
    <source>
        <dbReference type="ARBA" id="ARBA00022490"/>
    </source>
</evidence>
<feature type="active site" description="Proton donor; for dehydratase activity" evidence="13">
    <location>
        <position position="3443"/>
    </location>
</feature>
<dbReference type="Gene3D" id="3.10.129.120">
    <property type="match status" value="1"/>
</dbReference>
<dbReference type="InterPro" id="IPR013217">
    <property type="entry name" value="Methyltransf_12"/>
</dbReference>
<dbReference type="Gene3D" id="6.20.390.20">
    <property type="match status" value="1"/>
</dbReference>
<reference evidence="20" key="1">
    <citation type="submission" date="2020-01" db="EMBL/GenBank/DDBJ databases">
        <title>'Steroidobacter agaridevorans' sp. nov., agar-degrading bacteria isolated from rhizosphere soils.</title>
        <authorList>
            <person name="Ikenaga M."/>
            <person name="Kataoka M."/>
            <person name="Murouchi A."/>
            <person name="Katsuragi S."/>
            <person name="Sakai M."/>
        </authorList>
    </citation>
    <scope>NUCLEOTIDE SEQUENCE [LARGE SCALE GENOMIC DNA]</scope>
    <source>
        <strain evidence="20">YU21-B</strain>
    </source>
</reference>
<evidence type="ECO:0000313" key="19">
    <source>
        <dbReference type="EMBL" id="GFE82932.1"/>
    </source>
</evidence>
<feature type="domain" description="Ketosynthase family 3 (KS3)" evidence="17">
    <location>
        <begin position="859"/>
        <end position="1278"/>
    </location>
</feature>
<dbReference type="PROSITE" id="PS52004">
    <property type="entry name" value="KS3_2"/>
    <property type="match status" value="2"/>
</dbReference>
<dbReference type="InterPro" id="IPR014031">
    <property type="entry name" value="Ketoacyl_synth_C"/>
</dbReference>
<dbReference type="SMART" id="SM00822">
    <property type="entry name" value="PKS_KR"/>
    <property type="match status" value="1"/>
</dbReference>
<dbReference type="GO" id="GO:0071770">
    <property type="term" value="P:DIM/DIP cell wall layer assembly"/>
    <property type="evidence" value="ECO:0007669"/>
    <property type="project" value="TreeGrafter"/>
</dbReference>
<feature type="domain" description="PKS/mFAS DH" evidence="18">
    <location>
        <begin position="3240"/>
        <end position="3530"/>
    </location>
</feature>
<feature type="region of interest" description="Disordered" evidence="15">
    <location>
        <begin position="819"/>
        <end position="855"/>
    </location>
</feature>
<dbReference type="SUPFAM" id="SSF53901">
    <property type="entry name" value="Thiolase-like"/>
    <property type="match status" value="2"/>
</dbReference>
<comment type="pathway">
    <text evidence="2">Antibiotic biosynthesis.</text>
</comment>
<dbReference type="Gene3D" id="1.10.1200.10">
    <property type="entry name" value="ACP-like"/>
    <property type="match status" value="2"/>
</dbReference>
<dbReference type="Gene3D" id="3.90.226.10">
    <property type="entry name" value="2-enoyl-CoA Hydratase, Chain A, domain 1"/>
    <property type="match status" value="3"/>
</dbReference>
<accession>A0A829YJA2</accession>
<dbReference type="InterPro" id="IPR036736">
    <property type="entry name" value="ACP-like_sf"/>
</dbReference>
<dbReference type="Proteomes" id="UP000445000">
    <property type="component" value="Unassembled WGS sequence"/>
</dbReference>
<evidence type="ECO:0008006" key="21">
    <source>
        <dbReference type="Google" id="ProtNLM"/>
    </source>
</evidence>
<dbReference type="PANTHER" id="PTHR43775:SF37">
    <property type="entry name" value="SI:DKEY-61P9.11"/>
    <property type="match status" value="1"/>
</dbReference>
<feature type="region of interest" description="N-terminal hotdog fold" evidence="13">
    <location>
        <begin position="3240"/>
        <end position="3367"/>
    </location>
</feature>
<dbReference type="InterPro" id="IPR049552">
    <property type="entry name" value="PKS_DH_N"/>
</dbReference>
<dbReference type="GO" id="GO:0004312">
    <property type="term" value="F:fatty acid synthase activity"/>
    <property type="evidence" value="ECO:0007669"/>
    <property type="project" value="TreeGrafter"/>
</dbReference>
<dbReference type="PROSITE" id="PS00166">
    <property type="entry name" value="ENOYL_COA_HYDRATASE"/>
    <property type="match status" value="1"/>
</dbReference>
<evidence type="ECO:0000256" key="15">
    <source>
        <dbReference type="SAM" id="MobiDB-lite"/>
    </source>
</evidence>
<dbReference type="Pfam" id="PF08242">
    <property type="entry name" value="Methyltransf_12"/>
    <property type="match status" value="1"/>
</dbReference>
<comment type="similarity">
    <text evidence="4">Belongs to the short-chain dehydrogenases/reductases (SDR) family.</text>
</comment>
<dbReference type="PROSITE" id="PS00606">
    <property type="entry name" value="KS3_1"/>
    <property type="match status" value="2"/>
</dbReference>
<feature type="region of interest" description="C-terminal hotdog fold" evidence="13">
    <location>
        <begin position="3381"/>
        <end position="3530"/>
    </location>
</feature>
<dbReference type="InterPro" id="IPR013968">
    <property type="entry name" value="PKS_KR"/>
</dbReference>
<comment type="function">
    <text evidence="12">Involved in production of the polyketide antibiotic thailandamide.</text>
</comment>
<dbReference type="GO" id="GO:0031177">
    <property type="term" value="F:phosphopantetheine binding"/>
    <property type="evidence" value="ECO:0007669"/>
    <property type="project" value="InterPro"/>
</dbReference>
<dbReference type="Gene3D" id="3.10.129.110">
    <property type="entry name" value="Polyketide synthase dehydratase"/>
    <property type="match status" value="1"/>
</dbReference>
<comment type="subcellular location">
    <subcellularLocation>
        <location evidence="1">Cytoplasm</location>
    </subcellularLocation>
</comment>
<dbReference type="Gene3D" id="3.40.47.10">
    <property type="match status" value="2"/>
</dbReference>
<dbReference type="InterPro" id="IPR020806">
    <property type="entry name" value="PKS_PP-bd"/>
</dbReference>
<dbReference type="GO" id="GO:0003857">
    <property type="term" value="F:(3S)-3-hydroxyacyl-CoA dehydrogenase (NAD+) activity"/>
    <property type="evidence" value="ECO:0007669"/>
    <property type="project" value="UniProtKB-EC"/>
</dbReference>
<dbReference type="Gene3D" id="3.10.129.10">
    <property type="entry name" value="Hotdog Thioesterase"/>
    <property type="match status" value="1"/>
</dbReference>
<evidence type="ECO:0000313" key="20">
    <source>
        <dbReference type="Proteomes" id="UP000445000"/>
    </source>
</evidence>
<dbReference type="InterPro" id="IPR018376">
    <property type="entry name" value="Enoyl-CoA_hyd/isom_CS"/>
</dbReference>
<dbReference type="Pfam" id="PF08659">
    <property type="entry name" value="KR"/>
    <property type="match status" value="1"/>
</dbReference>
<dbReference type="NCBIfam" id="NF005496">
    <property type="entry name" value="PRK07110.1"/>
    <property type="match status" value="1"/>
</dbReference>
<dbReference type="GO" id="GO:0005737">
    <property type="term" value="C:cytoplasm"/>
    <property type="evidence" value="ECO:0007669"/>
    <property type="project" value="UniProtKB-SubCell"/>
</dbReference>